<sequence>MGLDEKKKNNDDGEAETTTDQQSAKKRKRKEVAIFGNYRNYYGYRVGQELEEDPRLKVLKKDWFEGKDCLDIGCNNGTITITIAKKFGCRSILGVDIDGGKILKHNLSFFWGLLASFIHLLASVKGKRPIYEMIAFIKKSLSFRNAMTRRATDTTDLHNHLDWRADRIEDAHWNLRKTVKMSTRAVQSKPTKLEDSERMNGVQHHVTEVQSGETRNGIDLSHIVTFQKGNFVKDWRQPEDRFYHTITCLSVAKWIHLNWGDDGLIILFAKIWKLLEPGGILILEPQPWNSYYKNRLVSEMAQTNYHNIKIYPEGFQEVLLDKKTSVPGYRAASLDLTGQFSLSGNDSFGVPLVSLDVEFLTMDKAFYRFDDENIKGGLKCRVVWSTSVYFLVLFCRTPSASLVEWARATQVTTVYFVLDFGFLAVLP</sequence>
<evidence type="ECO:0000313" key="1">
    <source>
        <dbReference type="EMBL" id="KAI8565485.1"/>
    </source>
</evidence>
<protein>
    <submittedName>
        <fullName evidence="1">Uncharacterized protein</fullName>
    </submittedName>
</protein>
<proteinExistence type="predicted"/>
<gene>
    <name evidence="1" type="ORF">RHMOL_Rhmol03G0262800</name>
</gene>
<comment type="caution">
    <text evidence="1">The sequence shown here is derived from an EMBL/GenBank/DDBJ whole genome shotgun (WGS) entry which is preliminary data.</text>
</comment>
<dbReference type="Proteomes" id="UP001062846">
    <property type="component" value="Chromosome 3"/>
</dbReference>
<evidence type="ECO:0000313" key="2">
    <source>
        <dbReference type="Proteomes" id="UP001062846"/>
    </source>
</evidence>
<reference evidence="1" key="1">
    <citation type="submission" date="2022-02" db="EMBL/GenBank/DDBJ databases">
        <title>Plant Genome Project.</title>
        <authorList>
            <person name="Zhang R.-G."/>
        </authorList>
    </citation>
    <scope>NUCLEOTIDE SEQUENCE</scope>
    <source>
        <strain evidence="1">AT1</strain>
    </source>
</reference>
<accession>A0ACC0PJ54</accession>
<organism evidence="1 2">
    <name type="scientific">Rhododendron molle</name>
    <name type="common">Chinese azalea</name>
    <name type="synonym">Azalea mollis</name>
    <dbReference type="NCBI Taxonomy" id="49168"/>
    <lineage>
        <taxon>Eukaryota</taxon>
        <taxon>Viridiplantae</taxon>
        <taxon>Streptophyta</taxon>
        <taxon>Embryophyta</taxon>
        <taxon>Tracheophyta</taxon>
        <taxon>Spermatophyta</taxon>
        <taxon>Magnoliopsida</taxon>
        <taxon>eudicotyledons</taxon>
        <taxon>Gunneridae</taxon>
        <taxon>Pentapetalae</taxon>
        <taxon>asterids</taxon>
        <taxon>Ericales</taxon>
        <taxon>Ericaceae</taxon>
        <taxon>Ericoideae</taxon>
        <taxon>Rhodoreae</taxon>
        <taxon>Rhododendron</taxon>
    </lineage>
</organism>
<dbReference type="EMBL" id="CM046390">
    <property type="protein sequence ID" value="KAI8565485.1"/>
    <property type="molecule type" value="Genomic_DNA"/>
</dbReference>
<name>A0ACC0PJ54_RHOML</name>
<keyword evidence="2" id="KW-1185">Reference proteome</keyword>